<gene>
    <name evidence="5" type="primary">PTPN20</name>
</gene>
<dbReference type="PROSITE" id="PS50055">
    <property type="entry name" value="TYR_PHOSPHATASE_PTP"/>
    <property type="match status" value="1"/>
</dbReference>
<dbReference type="InterPro" id="IPR003595">
    <property type="entry name" value="Tyr_Pase_cat"/>
</dbReference>
<dbReference type="PRINTS" id="PR00700">
    <property type="entry name" value="PRTYPHPHTASE"/>
</dbReference>
<reference evidence="5" key="1">
    <citation type="submission" date="2025-08" db="UniProtKB">
        <authorList>
            <consortium name="Ensembl"/>
        </authorList>
    </citation>
    <scope>IDENTIFICATION</scope>
</reference>
<protein>
    <submittedName>
        <fullName evidence="5">Protein tyrosine phosphatase non-receptor type 20</fullName>
    </submittedName>
</protein>
<dbReference type="SMART" id="SM00404">
    <property type="entry name" value="PTPc_motif"/>
    <property type="match status" value="1"/>
</dbReference>
<organism evidence="5 6">
    <name type="scientific">Propithecus coquereli</name>
    <name type="common">Coquerel's sifaka</name>
    <name type="synonym">Propithecus verreauxi coquereli</name>
    <dbReference type="NCBI Taxonomy" id="379532"/>
    <lineage>
        <taxon>Eukaryota</taxon>
        <taxon>Metazoa</taxon>
        <taxon>Chordata</taxon>
        <taxon>Craniata</taxon>
        <taxon>Vertebrata</taxon>
        <taxon>Euteleostomi</taxon>
        <taxon>Mammalia</taxon>
        <taxon>Eutheria</taxon>
        <taxon>Euarchontoglires</taxon>
        <taxon>Primates</taxon>
        <taxon>Strepsirrhini</taxon>
        <taxon>Lemuriformes</taxon>
        <taxon>Indriidae</taxon>
        <taxon>Propithecus</taxon>
    </lineage>
</organism>
<name>A0A2K6EW77_PROCO</name>
<dbReference type="PANTHER" id="PTHR46900:SF4">
    <property type="entry name" value="FERM AND PDZ DOMAIN CONTAINING 2"/>
    <property type="match status" value="1"/>
</dbReference>
<dbReference type="InterPro" id="IPR000242">
    <property type="entry name" value="PTP_cat"/>
</dbReference>
<evidence type="ECO:0000259" key="4">
    <source>
        <dbReference type="PROSITE" id="PS50056"/>
    </source>
</evidence>
<feature type="domain" description="Tyrosine-protein phosphatase" evidence="3">
    <location>
        <begin position="57"/>
        <end position="156"/>
    </location>
</feature>
<dbReference type="Ensembl" id="ENSPCOT00000016461.1">
    <property type="protein sequence ID" value="ENSPCOP00000005987.1"/>
    <property type="gene ID" value="ENSPCOG00000014055.1"/>
</dbReference>
<comment type="subcellular location">
    <subcellularLocation>
        <location evidence="1">Nucleus</location>
    </subcellularLocation>
</comment>
<keyword evidence="6" id="KW-1185">Reference proteome</keyword>
<sequence>IHKIVTEGELNQLAQIRPLIFNFREQSALKDCLKMLEKKVAEYDIIQEFMTGTSHFVKHLQFTKWPDHGTPASADGFIKYVRYVRKSHLTGPLVVHCSAGVGRTGVFLCVDVVFCAIEKNYSFDIMNIVTQMREQRPGMIQTKEQYHFCYEIVLKVLQKLLTLD</sequence>
<dbReference type="AlphaFoldDB" id="A0A2K6EW77"/>
<dbReference type="GO" id="GO:0005634">
    <property type="term" value="C:nucleus"/>
    <property type="evidence" value="ECO:0007669"/>
    <property type="project" value="UniProtKB-SubCell"/>
</dbReference>
<evidence type="ECO:0000256" key="1">
    <source>
        <dbReference type="ARBA" id="ARBA00004123"/>
    </source>
</evidence>
<dbReference type="InterPro" id="IPR016130">
    <property type="entry name" value="Tyr_Pase_AS"/>
</dbReference>
<dbReference type="GO" id="GO:0004725">
    <property type="term" value="F:protein tyrosine phosphatase activity"/>
    <property type="evidence" value="ECO:0007669"/>
    <property type="project" value="InterPro"/>
</dbReference>
<keyword evidence="2" id="KW-0539">Nucleus</keyword>
<reference evidence="5" key="2">
    <citation type="submission" date="2025-09" db="UniProtKB">
        <authorList>
            <consortium name="Ensembl"/>
        </authorList>
    </citation>
    <scope>IDENTIFICATION</scope>
</reference>
<dbReference type="Gene3D" id="3.90.190.10">
    <property type="entry name" value="Protein tyrosine phosphatase superfamily"/>
    <property type="match status" value="1"/>
</dbReference>
<dbReference type="SUPFAM" id="SSF52799">
    <property type="entry name" value="(Phosphotyrosine protein) phosphatases II"/>
    <property type="match status" value="1"/>
</dbReference>
<proteinExistence type="predicted"/>
<evidence type="ECO:0000313" key="6">
    <source>
        <dbReference type="Proteomes" id="UP000233160"/>
    </source>
</evidence>
<evidence type="ECO:0000313" key="5">
    <source>
        <dbReference type="Ensembl" id="ENSPCOP00000005987.1"/>
    </source>
</evidence>
<dbReference type="SMART" id="SM00194">
    <property type="entry name" value="PTPc"/>
    <property type="match status" value="1"/>
</dbReference>
<evidence type="ECO:0000259" key="3">
    <source>
        <dbReference type="PROSITE" id="PS50055"/>
    </source>
</evidence>
<dbReference type="InterPro" id="IPR052074">
    <property type="entry name" value="NonRcpt_TyrProt_Phosphatase"/>
</dbReference>
<dbReference type="Pfam" id="PF00102">
    <property type="entry name" value="Y_phosphatase"/>
    <property type="match status" value="1"/>
</dbReference>
<dbReference type="InterPro" id="IPR000387">
    <property type="entry name" value="Tyr_Pase_dom"/>
</dbReference>
<dbReference type="PROSITE" id="PS00383">
    <property type="entry name" value="TYR_PHOSPHATASE_1"/>
    <property type="match status" value="1"/>
</dbReference>
<dbReference type="GeneTree" id="ENSGT00940000160066"/>
<dbReference type="PROSITE" id="PS50056">
    <property type="entry name" value="TYR_PHOSPHATASE_2"/>
    <property type="match status" value="1"/>
</dbReference>
<feature type="domain" description="Tyrosine specific protein phosphatases" evidence="4">
    <location>
        <begin position="75"/>
        <end position="147"/>
    </location>
</feature>
<dbReference type="Proteomes" id="UP000233160">
    <property type="component" value="Unassembled WGS sequence"/>
</dbReference>
<evidence type="ECO:0000256" key="2">
    <source>
        <dbReference type="ARBA" id="ARBA00023242"/>
    </source>
</evidence>
<dbReference type="PANTHER" id="PTHR46900">
    <property type="entry name" value="TYROSINE-PROTEIN PHOSPHATASE NON-RECEPTOR TYPE 13"/>
    <property type="match status" value="1"/>
</dbReference>
<accession>A0A2K6EW77</accession>
<dbReference type="InterPro" id="IPR029021">
    <property type="entry name" value="Prot-tyrosine_phosphatase-like"/>
</dbReference>